<dbReference type="Proteomes" id="UP001221898">
    <property type="component" value="Unassembled WGS sequence"/>
</dbReference>
<proteinExistence type="predicted"/>
<comment type="caution">
    <text evidence="2">The sequence shown here is derived from an EMBL/GenBank/DDBJ whole genome shotgun (WGS) entry which is preliminary data.</text>
</comment>
<evidence type="ECO:0000313" key="3">
    <source>
        <dbReference type="Proteomes" id="UP001221898"/>
    </source>
</evidence>
<accession>A0AAD7SX14</accession>
<feature type="compositionally biased region" description="Polar residues" evidence="1">
    <location>
        <begin position="147"/>
        <end position="159"/>
    </location>
</feature>
<keyword evidence="3" id="KW-1185">Reference proteome</keyword>
<feature type="region of interest" description="Disordered" evidence="1">
    <location>
        <begin position="56"/>
        <end position="77"/>
    </location>
</feature>
<gene>
    <name evidence="2" type="ORF">AAFF_G00202240</name>
</gene>
<name>A0AAD7SX14_9TELE</name>
<feature type="region of interest" description="Disordered" evidence="1">
    <location>
        <begin position="1"/>
        <end position="27"/>
    </location>
</feature>
<dbReference type="EMBL" id="JAINUG010000027">
    <property type="protein sequence ID" value="KAJ8410243.1"/>
    <property type="molecule type" value="Genomic_DNA"/>
</dbReference>
<dbReference type="AlphaFoldDB" id="A0AAD7SX14"/>
<feature type="compositionally biased region" description="Polar residues" evidence="1">
    <location>
        <begin position="56"/>
        <end position="68"/>
    </location>
</feature>
<evidence type="ECO:0000256" key="1">
    <source>
        <dbReference type="SAM" id="MobiDB-lite"/>
    </source>
</evidence>
<sequence>MHQKQVDKHLFTAPQGTSQKACTGGGQAKFHRCPQRVLKHIPSQDRPRPVVCNLTHRPSATQGRNPANPSLAGAHLIGRGRSPSDWFGGIRASGPEVLKAHLHGLGSEGDGRGENPSSGGCSHMGLWAPPGRQEGGLNPSAAGFAQQCDTATRTSHSYL</sequence>
<evidence type="ECO:0000313" key="2">
    <source>
        <dbReference type="EMBL" id="KAJ8410243.1"/>
    </source>
</evidence>
<organism evidence="2 3">
    <name type="scientific">Aldrovandia affinis</name>
    <dbReference type="NCBI Taxonomy" id="143900"/>
    <lineage>
        <taxon>Eukaryota</taxon>
        <taxon>Metazoa</taxon>
        <taxon>Chordata</taxon>
        <taxon>Craniata</taxon>
        <taxon>Vertebrata</taxon>
        <taxon>Euteleostomi</taxon>
        <taxon>Actinopterygii</taxon>
        <taxon>Neopterygii</taxon>
        <taxon>Teleostei</taxon>
        <taxon>Notacanthiformes</taxon>
        <taxon>Halosauridae</taxon>
        <taxon>Aldrovandia</taxon>
    </lineage>
</organism>
<protein>
    <submittedName>
        <fullName evidence="2">Uncharacterized protein</fullName>
    </submittedName>
</protein>
<reference evidence="2" key="1">
    <citation type="journal article" date="2023" name="Science">
        <title>Genome structures resolve the early diversification of teleost fishes.</title>
        <authorList>
            <person name="Parey E."/>
            <person name="Louis A."/>
            <person name="Montfort J."/>
            <person name="Bouchez O."/>
            <person name="Roques C."/>
            <person name="Iampietro C."/>
            <person name="Lluch J."/>
            <person name="Castinel A."/>
            <person name="Donnadieu C."/>
            <person name="Desvignes T."/>
            <person name="Floi Bucao C."/>
            <person name="Jouanno E."/>
            <person name="Wen M."/>
            <person name="Mejri S."/>
            <person name="Dirks R."/>
            <person name="Jansen H."/>
            <person name="Henkel C."/>
            <person name="Chen W.J."/>
            <person name="Zahm M."/>
            <person name="Cabau C."/>
            <person name="Klopp C."/>
            <person name="Thompson A.W."/>
            <person name="Robinson-Rechavi M."/>
            <person name="Braasch I."/>
            <person name="Lecointre G."/>
            <person name="Bobe J."/>
            <person name="Postlethwait J.H."/>
            <person name="Berthelot C."/>
            <person name="Roest Crollius H."/>
            <person name="Guiguen Y."/>
        </authorList>
    </citation>
    <scope>NUCLEOTIDE SEQUENCE</scope>
    <source>
        <strain evidence="2">NC1722</strain>
    </source>
</reference>
<feature type="region of interest" description="Disordered" evidence="1">
    <location>
        <begin position="105"/>
        <end position="159"/>
    </location>
</feature>
<feature type="compositionally biased region" description="Basic and acidic residues" evidence="1">
    <location>
        <begin position="1"/>
        <end position="10"/>
    </location>
</feature>